<evidence type="ECO:0000313" key="2">
    <source>
        <dbReference type="Proteomes" id="UP001180825"/>
    </source>
</evidence>
<protein>
    <submittedName>
        <fullName evidence="1">DNA-binding protein (MmcQ/YjbR family)</fullName>
    </submittedName>
</protein>
<dbReference type="InterPro" id="IPR058532">
    <property type="entry name" value="YjbR/MT2646/Rv2570-like"/>
</dbReference>
<keyword evidence="2" id="KW-1185">Reference proteome</keyword>
<dbReference type="GO" id="GO:0003677">
    <property type="term" value="F:DNA binding"/>
    <property type="evidence" value="ECO:0007669"/>
    <property type="project" value="UniProtKB-KW"/>
</dbReference>
<organism evidence="1 2">
    <name type="scientific">Roseateles asaccharophilus</name>
    <dbReference type="NCBI Taxonomy" id="582607"/>
    <lineage>
        <taxon>Bacteria</taxon>
        <taxon>Pseudomonadati</taxon>
        <taxon>Pseudomonadota</taxon>
        <taxon>Betaproteobacteria</taxon>
        <taxon>Burkholderiales</taxon>
        <taxon>Sphaerotilaceae</taxon>
        <taxon>Roseateles</taxon>
    </lineage>
</organism>
<dbReference type="EMBL" id="JAVDXV010000001">
    <property type="protein sequence ID" value="MDR7331574.1"/>
    <property type="molecule type" value="Genomic_DNA"/>
</dbReference>
<dbReference type="Gene3D" id="3.90.1150.30">
    <property type="match status" value="1"/>
</dbReference>
<dbReference type="PANTHER" id="PTHR35145:SF1">
    <property type="entry name" value="CYTOPLASMIC PROTEIN"/>
    <property type="match status" value="1"/>
</dbReference>
<accession>A0ABU2A308</accession>
<keyword evidence="1" id="KW-0238">DNA-binding</keyword>
<dbReference type="Pfam" id="PF04237">
    <property type="entry name" value="YjbR"/>
    <property type="match status" value="1"/>
</dbReference>
<proteinExistence type="predicted"/>
<dbReference type="InterPro" id="IPR038056">
    <property type="entry name" value="YjbR-like_sf"/>
</dbReference>
<gene>
    <name evidence="1" type="ORF">J2X21_000686</name>
</gene>
<reference evidence="1 2" key="1">
    <citation type="submission" date="2023-07" db="EMBL/GenBank/DDBJ databases">
        <title>Sorghum-associated microbial communities from plants grown in Nebraska, USA.</title>
        <authorList>
            <person name="Schachtman D."/>
        </authorList>
    </citation>
    <scope>NUCLEOTIDE SEQUENCE [LARGE SCALE GENOMIC DNA]</scope>
    <source>
        <strain evidence="1 2">BE316</strain>
    </source>
</reference>
<sequence length="116" mass="12547">MSFQALADHALSLPGATQDVKWGADWVASVGAKMFFVAGPHPGPFTGCSFKVDEHRFLELTGLPGLKPAPYAARYHWVAVENAKALPLSELKALVTRSHELVAGKLPKKKRVELGI</sequence>
<dbReference type="SUPFAM" id="SSF142906">
    <property type="entry name" value="YjbR-like"/>
    <property type="match status" value="1"/>
</dbReference>
<dbReference type="Proteomes" id="UP001180825">
    <property type="component" value="Unassembled WGS sequence"/>
</dbReference>
<comment type="caution">
    <text evidence="1">The sequence shown here is derived from an EMBL/GenBank/DDBJ whole genome shotgun (WGS) entry which is preliminary data.</text>
</comment>
<name>A0ABU2A308_9BURK</name>
<dbReference type="RefSeq" id="WP_310324901.1">
    <property type="nucleotide sequence ID" value="NZ_JAVDXV010000001.1"/>
</dbReference>
<evidence type="ECO:0000313" key="1">
    <source>
        <dbReference type="EMBL" id="MDR7331574.1"/>
    </source>
</evidence>
<dbReference type="InterPro" id="IPR007351">
    <property type="entry name" value="YjbR"/>
</dbReference>
<dbReference type="PANTHER" id="PTHR35145">
    <property type="entry name" value="CYTOPLASMIC PROTEIN-RELATED"/>
    <property type="match status" value="1"/>
</dbReference>